<dbReference type="InterPro" id="IPR019904">
    <property type="entry name" value="Peroxiredoxin_OsmC"/>
</dbReference>
<dbReference type="PANTHER" id="PTHR42830">
    <property type="entry name" value="OSMOTICALLY INDUCIBLE FAMILY PROTEIN"/>
    <property type="match status" value="1"/>
</dbReference>
<dbReference type="RefSeq" id="WP_388005417.1">
    <property type="nucleotide sequence ID" value="NZ_JBHUEE010000004.1"/>
</dbReference>
<proteinExistence type="predicted"/>
<comment type="caution">
    <text evidence="1">The sequence shown here is derived from an EMBL/GenBank/DDBJ whole genome shotgun (WGS) entry which is preliminary data.</text>
</comment>
<organism evidence="1 2">
    <name type="scientific">Georgenia deserti</name>
    <dbReference type="NCBI Taxonomy" id="2093781"/>
    <lineage>
        <taxon>Bacteria</taxon>
        <taxon>Bacillati</taxon>
        <taxon>Actinomycetota</taxon>
        <taxon>Actinomycetes</taxon>
        <taxon>Micrococcales</taxon>
        <taxon>Bogoriellaceae</taxon>
        <taxon>Georgenia</taxon>
    </lineage>
</organism>
<dbReference type="InterPro" id="IPR052707">
    <property type="entry name" value="OsmC_Ohr_Peroxiredoxin"/>
</dbReference>
<dbReference type="PANTHER" id="PTHR42830:SF1">
    <property type="entry name" value="OSMOTICALLY INDUCIBLE FAMILY PROTEIN"/>
    <property type="match status" value="1"/>
</dbReference>
<dbReference type="InterPro" id="IPR036102">
    <property type="entry name" value="OsmC/Ohrsf"/>
</dbReference>
<accession>A0ABW4L7H2</accession>
<dbReference type="InterPro" id="IPR015946">
    <property type="entry name" value="KH_dom-like_a/b"/>
</dbReference>
<protein>
    <submittedName>
        <fullName evidence="1">OsmC family peroxiredoxin</fullName>
    </submittedName>
</protein>
<dbReference type="Gene3D" id="3.30.300.20">
    <property type="match status" value="1"/>
</dbReference>
<dbReference type="SUPFAM" id="SSF82784">
    <property type="entry name" value="OsmC-like"/>
    <property type="match status" value="1"/>
</dbReference>
<dbReference type="EMBL" id="JBHUEE010000004">
    <property type="protein sequence ID" value="MFD1718001.1"/>
    <property type="molecule type" value="Genomic_DNA"/>
</dbReference>
<dbReference type="NCBIfam" id="TIGR03562">
    <property type="entry name" value="osmo_induc_OsmC"/>
    <property type="match status" value="1"/>
</dbReference>
<dbReference type="Pfam" id="PF02566">
    <property type="entry name" value="OsmC"/>
    <property type="match status" value="1"/>
</dbReference>
<keyword evidence="2" id="KW-1185">Reference proteome</keyword>
<name>A0ABW4L7H2_9MICO</name>
<reference evidence="2" key="1">
    <citation type="journal article" date="2019" name="Int. J. Syst. Evol. Microbiol.">
        <title>The Global Catalogue of Microorganisms (GCM) 10K type strain sequencing project: providing services to taxonomists for standard genome sequencing and annotation.</title>
        <authorList>
            <consortium name="The Broad Institute Genomics Platform"/>
            <consortium name="The Broad Institute Genome Sequencing Center for Infectious Disease"/>
            <person name="Wu L."/>
            <person name="Ma J."/>
        </authorList>
    </citation>
    <scope>NUCLEOTIDE SEQUENCE [LARGE SCALE GENOMIC DNA]</scope>
    <source>
        <strain evidence="2">JCM 17130</strain>
    </source>
</reference>
<dbReference type="InterPro" id="IPR003718">
    <property type="entry name" value="OsmC/Ohr_fam"/>
</dbReference>
<sequence length="143" mass="14637">MPNPIVSKASTTWNGTLFEGSGSTNLDSSGAAAFDVAWSSRAESHQGRTNPEELLAASHATCFSMALSNELTNNGTPPTQLQTSAEVTFVAGEGITGIALSVRAQVPDISAEDFQKIADGAKSGCPVSQALQAVPITLDASLA</sequence>
<evidence type="ECO:0000313" key="2">
    <source>
        <dbReference type="Proteomes" id="UP001597277"/>
    </source>
</evidence>
<gene>
    <name evidence="1" type="ORF">ACFSE6_09150</name>
</gene>
<dbReference type="Proteomes" id="UP001597277">
    <property type="component" value="Unassembled WGS sequence"/>
</dbReference>
<evidence type="ECO:0000313" key="1">
    <source>
        <dbReference type="EMBL" id="MFD1718001.1"/>
    </source>
</evidence>